<dbReference type="Pfam" id="PF05857">
    <property type="entry name" value="TraX"/>
    <property type="match status" value="1"/>
</dbReference>
<feature type="transmembrane region" description="Helical" evidence="1">
    <location>
        <begin position="298"/>
        <end position="319"/>
    </location>
</feature>
<evidence type="ECO:0000313" key="3">
    <source>
        <dbReference type="Proteomes" id="UP000326060"/>
    </source>
</evidence>
<proteinExistence type="predicted"/>
<feature type="transmembrane region" description="Helical" evidence="1">
    <location>
        <begin position="147"/>
        <end position="166"/>
    </location>
</feature>
<feature type="transmembrane region" description="Helical" evidence="1">
    <location>
        <begin position="50"/>
        <end position="72"/>
    </location>
</feature>
<dbReference type="InterPro" id="IPR008875">
    <property type="entry name" value="TraX"/>
</dbReference>
<reference evidence="2 3" key="1">
    <citation type="journal article" date="2019" name="Syst. Appl. Microbiol.">
        <title>Characterization of Bifidobacterium species in feaces of the Egyptian fruit bat: Description of B. vespertilionis sp. nov. and B. rousetti sp. nov.</title>
        <authorList>
            <person name="Modesto M."/>
            <person name="Satti M."/>
            <person name="Watanabe K."/>
            <person name="Puglisi E."/>
            <person name="Morelli L."/>
            <person name="Huang C.-H."/>
            <person name="Liou J.-S."/>
            <person name="Miyashita M."/>
            <person name="Tamura T."/>
            <person name="Saito S."/>
            <person name="Mori K."/>
            <person name="Huang L."/>
            <person name="Sciavilla P."/>
            <person name="Sandri C."/>
            <person name="Spiezio C."/>
            <person name="Vitali F."/>
            <person name="Cavalieri D."/>
            <person name="Perpetuini G."/>
            <person name="Tofalo R."/>
            <person name="Bonetti A."/>
            <person name="Arita M."/>
            <person name="Mattarelli P."/>
        </authorList>
    </citation>
    <scope>NUCLEOTIDE SEQUENCE [LARGE SCALE GENOMIC DNA]</scope>
    <source>
        <strain evidence="2 3">RST27</strain>
    </source>
</reference>
<feature type="transmembrane region" description="Helical" evidence="1">
    <location>
        <begin position="186"/>
        <end position="205"/>
    </location>
</feature>
<dbReference type="EMBL" id="RZJP01000001">
    <property type="protein sequence ID" value="KAA8817172.1"/>
    <property type="molecule type" value="Genomic_DNA"/>
</dbReference>
<keyword evidence="1" id="KW-0472">Membrane</keyword>
<evidence type="ECO:0000313" key="2">
    <source>
        <dbReference type="EMBL" id="KAA8817172.1"/>
    </source>
</evidence>
<evidence type="ECO:0000256" key="1">
    <source>
        <dbReference type="SAM" id="Phobius"/>
    </source>
</evidence>
<organism evidence="2 3">
    <name type="scientific">Bifidobacterium callitrichos</name>
    <dbReference type="NCBI Taxonomy" id="762209"/>
    <lineage>
        <taxon>Bacteria</taxon>
        <taxon>Bacillati</taxon>
        <taxon>Actinomycetota</taxon>
        <taxon>Actinomycetes</taxon>
        <taxon>Bifidobacteriales</taxon>
        <taxon>Bifidobacteriaceae</taxon>
        <taxon>Bifidobacterium</taxon>
    </lineage>
</organism>
<dbReference type="Proteomes" id="UP000326060">
    <property type="component" value="Unassembled WGS sequence"/>
</dbReference>
<dbReference type="RefSeq" id="WP_150393456.1">
    <property type="nucleotide sequence ID" value="NZ_RZJP01000001.1"/>
</dbReference>
<comment type="caution">
    <text evidence="2">The sequence shown here is derived from an EMBL/GenBank/DDBJ whole genome shotgun (WGS) entry which is preliminary data.</text>
</comment>
<feature type="transmembrane region" description="Helical" evidence="1">
    <location>
        <begin position="117"/>
        <end position="135"/>
    </location>
</feature>
<gene>
    <name evidence="2" type="ORF">EMB92_00810</name>
</gene>
<keyword evidence="1" id="KW-0812">Transmembrane</keyword>
<feature type="transmembrane region" description="Helical" evidence="1">
    <location>
        <begin position="269"/>
        <end position="286"/>
    </location>
</feature>
<dbReference type="AlphaFoldDB" id="A0A5M9ZFD7"/>
<feature type="transmembrane region" description="Helical" evidence="1">
    <location>
        <begin position="212"/>
        <end position="231"/>
    </location>
</feature>
<name>A0A5M9ZFD7_9BIFI</name>
<keyword evidence="1" id="KW-1133">Transmembrane helix</keyword>
<sequence length="321" mass="36131">MKLKPLFQSHLLHIHACILFNDMNSFILKIIALSLMLVDHIAEFLPGMPIWMHWIGRLSAPIFFFLIGWSCVYTSNRKRFLTRLYVASVGMSIIQAASYCIRGYGASFAHGMQPIDNNIFATLFQMSLIICLLSAPTARERLRNMSIYILAQIVIGAAMFFAYGIIDDLSYATSVLFVLQAVSGTVLGLEGGWLNVAIGVILWAVHGNRLHMSLAFIGMSLIYLASALPIAHRLVGIIMDDSPIGYITNFMLNNSGISQFVLGQSPITVNYQWMMVFALPFMLLYNHQRGPHVKWFFYVFYPAHIVVLYLIGMVMHNFMAG</sequence>
<feature type="transmembrane region" description="Helical" evidence="1">
    <location>
        <begin position="12"/>
        <end position="38"/>
    </location>
</feature>
<evidence type="ECO:0008006" key="4">
    <source>
        <dbReference type="Google" id="ProtNLM"/>
    </source>
</evidence>
<accession>A0A5M9ZFD7</accession>
<protein>
    <recommendedName>
        <fullName evidence="4">TraX protein</fullName>
    </recommendedName>
</protein>
<feature type="transmembrane region" description="Helical" evidence="1">
    <location>
        <begin position="84"/>
        <end position="105"/>
    </location>
</feature>